<gene>
    <name evidence="2" type="ORF">BWLFYP14_02487</name>
</gene>
<organism evidence="2 3">
    <name type="scientific">Blautia wexlerae</name>
    <dbReference type="NCBI Taxonomy" id="418240"/>
    <lineage>
        <taxon>Bacteria</taxon>
        <taxon>Bacillati</taxon>
        <taxon>Bacillota</taxon>
        <taxon>Clostridia</taxon>
        <taxon>Lachnospirales</taxon>
        <taxon>Lachnospiraceae</taxon>
        <taxon>Blautia</taxon>
    </lineage>
</organism>
<keyword evidence="3" id="KW-1185">Reference proteome</keyword>
<keyword evidence="1" id="KW-0812">Transmembrane</keyword>
<keyword evidence="1" id="KW-0472">Membrane</keyword>
<evidence type="ECO:0000313" key="3">
    <source>
        <dbReference type="Proteomes" id="UP000366766"/>
    </source>
</evidence>
<dbReference type="EMBL" id="CABHOF010000051">
    <property type="protein sequence ID" value="VUX66115.1"/>
    <property type="molecule type" value="Genomic_DNA"/>
</dbReference>
<name>A0A564WVB2_9FIRM</name>
<accession>A0A564WVB2</accession>
<evidence type="ECO:0000256" key="1">
    <source>
        <dbReference type="SAM" id="Phobius"/>
    </source>
</evidence>
<protein>
    <submittedName>
        <fullName evidence="2">Uncharacterized protein</fullName>
    </submittedName>
</protein>
<feature type="transmembrane region" description="Helical" evidence="1">
    <location>
        <begin position="12"/>
        <end position="32"/>
    </location>
</feature>
<dbReference type="AlphaFoldDB" id="A0A564WVB2"/>
<evidence type="ECO:0000313" key="2">
    <source>
        <dbReference type="EMBL" id="VUX66115.1"/>
    </source>
</evidence>
<keyword evidence="1" id="KW-1133">Transmembrane helix</keyword>
<reference evidence="2 3" key="1">
    <citation type="submission" date="2019-07" db="EMBL/GenBank/DDBJ databases">
        <authorList>
            <person name="Chang H.-W."/>
            <person name="Raman A."/>
            <person name="Venkatesh S."/>
            <person name="Gehrig J."/>
        </authorList>
    </citation>
    <scope>NUCLEOTIDE SEQUENCE [LARGE SCALE GENOMIC DNA]</scope>
    <source>
        <strain evidence="2">Blautia_wexlerae_LFYP_14</strain>
    </source>
</reference>
<proteinExistence type="predicted"/>
<dbReference type="Proteomes" id="UP000366766">
    <property type="component" value="Unassembled WGS sequence"/>
</dbReference>
<sequence>MQTNKKKGKNIIGIIQSFLILILVVLIIFMMIQISRLQRTARVINYAGLERV</sequence>